<dbReference type="Proteomes" id="UP000008707">
    <property type="component" value="Chromosome"/>
</dbReference>
<proteinExistence type="predicted"/>
<evidence type="ECO:0000313" key="3">
    <source>
        <dbReference type="EMBL" id="WPU47644.1"/>
    </source>
</evidence>
<reference evidence="2" key="1">
    <citation type="journal article" date="2010" name="Environ. Microbiol.">
        <title>A blueprint of ectoine metabolism from the genome of the industrial producer Halomonas elongata DSM 2581(T).</title>
        <authorList>
            <person name="Schwibbert K."/>
            <person name="Marin-Sanguino A."/>
            <person name="Bagyan I."/>
            <person name="Heidrich G."/>
            <person name="Lentzen G."/>
            <person name="Seitz H."/>
            <person name="Rampp M."/>
            <person name="Schuster S.C."/>
            <person name="Klenk H.P."/>
            <person name="Pfeiffer F."/>
            <person name="Oesterhelt D."/>
            <person name="Kunte H.J."/>
        </authorList>
    </citation>
    <scope>NUCLEOTIDE SEQUENCE</scope>
    <source>
        <strain evidence="2">Type strain: DSM 2581</strain>
    </source>
</reference>
<dbReference type="AlphaFoldDB" id="A0A1R4A461"/>
<dbReference type="EMBL" id="CP139472">
    <property type="protein sequence ID" value="WPU47644.1"/>
    <property type="molecule type" value="Genomic_DNA"/>
</dbReference>
<evidence type="ECO:0000256" key="1">
    <source>
        <dbReference type="SAM" id="MobiDB-lite"/>
    </source>
</evidence>
<evidence type="ECO:0000313" key="2">
    <source>
        <dbReference type="EMBL" id="SJK83746.1"/>
    </source>
</evidence>
<dbReference type="GeneID" id="91008886"/>
<feature type="region of interest" description="Disordered" evidence="1">
    <location>
        <begin position="56"/>
        <end position="88"/>
    </location>
</feature>
<accession>A0A1R4A461</accession>
<dbReference type="EMBL" id="FN869568">
    <property type="protein sequence ID" value="SJK83746.1"/>
    <property type="molecule type" value="Genomic_DNA"/>
</dbReference>
<name>A0A1R4A461_HALED</name>
<dbReference type="KEGG" id="hel:HELO_1664A"/>
<feature type="compositionally biased region" description="Basic and acidic residues" evidence="1">
    <location>
        <begin position="71"/>
        <end position="88"/>
    </location>
</feature>
<organism evidence="2 4">
    <name type="scientific">Halomonas elongata (strain ATCC 33173 / DSM 2581 / NBRC 15536 / NCIMB 2198 / 1H9)</name>
    <dbReference type="NCBI Taxonomy" id="768066"/>
    <lineage>
        <taxon>Bacteria</taxon>
        <taxon>Pseudomonadati</taxon>
        <taxon>Pseudomonadota</taxon>
        <taxon>Gammaproteobacteria</taxon>
        <taxon>Oceanospirillales</taxon>
        <taxon>Halomonadaceae</taxon>
        <taxon>Halomonas</taxon>
    </lineage>
</organism>
<keyword evidence="5" id="KW-1185">Reference proteome</keyword>
<reference evidence="2" key="2">
    <citation type="submission" date="2010-05" db="EMBL/GenBank/DDBJ databases">
        <title>Revision and reannotation of the Halomonas elongata DSM 2581(T) genome.</title>
        <authorList>
            <person name="Pfeiffer F."/>
            <person name="Bagyan I."/>
            <person name="Alfaro-Espinoza G."/>
            <person name="Zamora-Lagos M.A."/>
            <person name="Habermann B."/>
            <person name="Oesterhelt D."/>
            <person name="Kunte H.J."/>
        </authorList>
    </citation>
    <scope>NUCLEOTIDE SEQUENCE</scope>
    <source>
        <strain evidence="2">Type strain: DSM 2581</strain>
    </source>
</reference>
<reference evidence="3 5" key="4">
    <citation type="submission" date="2023-11" db="EMBL/GenBank/DDBJ databases">
        <title>MicrobeMod: A computational toolkit for identifying prokaryotic methylation and restriction-modification with nanopore sequencing.</title>
        <authorList>
            <person name="Crits-Christoph A."/>
            <person name="Kang S.C."/>
            <person name="Lee H."/>
            <person name="Ostrov N."/>
        </authorList>
    </citation>
    <scope>NUCLEOTIDE SEQUENCE [LARGE SCALE GENOMIC DNA]</scope>
    <source>
        <strain evidence="3 5">ATCC 33173</strain>
    </source>
</reference>
<gene>
    <name evidence="2" type="ORF">HELO_1664A</name>
    <name evidence="3" type="ORF">SR933_01745</name>
</gene>
<dbReference type="Proteomes" id="UP001322512">
    <property type="component" value="Chromosome"/>
</dbReference>
<evidence type="ECO:0000313" key="4">
    <source>
        <dbReference type="Proteomes" id="UP000008707"/>
    </source>
</evidence>
<dbReference type="RefSeq" id="WP_041601882.1">
    <property type="nucleotide sequence ID" value="NC_014532.2"/>
</dbReference>
<protein>
    <submittedName>
        <fullName evidence="2">Uncharacterized protein</fullName>
    </submittedName>
</protein>
<reference evidence="4" key="3">
    <citation type="journal article" date="2011" name="Environ. Microbiol.">
        <title>A blueprint of ectoine metabolism from the genome of the industrial producer Halomonas elongata DSM 2581(T).</title>
        <authorList>
            <person name="Schwibbert K."/>
            <person name="Marin-Sanguino A."/>
            <person name="Bagyan I."/>
            <person name="Heidrich G."/>
            <person name="Lentzen G."/>
            <person name="Seitz H."/>
            <person name="Rampp M."/>
            <person name="Schuster S.C."/>
            <person name="Klenk H.P."/>
            <person name="Pfeiffer F."/>
            <person name="Oesterhelt D."/>
            <person name="Kunte H.J."/>
        </authorList>
    </citation>
    <scope>NUCLEOTIDE SEQUENCE [LARGE SCALE GENOMIC DNA]</scope>
    <source>
        <strain evidence="4">ATCC 33173 / DSM 2581 / NBRC 15536 / NCIMB 2198 / 1H9</strain>
    </source>
</reference>
<evidence type="ECO:0000313" key="5">
    <source>
        <dbReference type="Proteomes" id="UP001322512"/>
    </source>
</evidence>
<sequence>MSLRDDQLEWLEDAISQVLPLSEKYGMEDDDWLSLVAELAAAKWMAHNPLGAMGRAHRGPTLLTEGLPKLTSEETQERKEEADTTEHKVHAELERALAKYLDREHDGAEFKRLLSDVAEAIREHHYYTGPDDAGGLRQRKIGAVVEDALAYSRGPGRPHGNQEFIDQIVSVWRELIQEGKATPYKCPRSKIVARLSDINLSEDQVRRVINSPAGKAAVNTRLIDPL</sequence>